<dbReference type="InterPro" id="IPR029058">
    <property type="entry name" value="AB_hydrolase_fold"/>
</dbReference>
<protein>
    <submittedName>
        <fullName evidence="1">Esterase</fullName>
    </submittedName>
</protein>
<dbReference type="PATRIC" id="fig|1263867.3.peg.3267"/>
<gene>
    <name evidence="1" type="ORF">RE6C_03055</name>
</gene>
<dbReference type="AlphaFoldDB" id="M2AU23"/>
<evidence type="ECO:0000313" key="2">
    <source>
        <dbReference type="Proteomes" id="UP000011529"/>
    </source>
</evidence>
<accession>M2AU23</accession>
<sequence>MSIPAKIPPRKNQIRMIFAQERSRPPAASQVHPTSRRLTSIGIFLTALMVSFPLTTTNVAAEETYTWSADSNPKEGVPKGTVTQHEFSNSKIFEGTRRRYSVYVPAQYDGTKPAALMVFQDGHTFEGPGGDFRLPTVFDNLIAAGDIPVTIAVMVDPGHKGELPPKRGWKPTPSNRAFEYDTVSGDYAEFLLTELLPEIQEQYKITDNPDLRAICGNSSGGICAFSVAWFRPDSFRKVMSHIGSFVNIRGGHHYPAMIRKTDPKPIRVFLQDGSGDLDNSHGNWPLANQQMAAALAFQEYDCKFVYGEGGHNGKHGGSIFPDSLRWLWRGWKELTP</sequence>
<dbReference type="Proteomes" id="UP000011529">
    <property type="component" value="Unassembled WGS sequence"/>
</dbReference>
<dbReference type="SUPFAM" id="SSF53474">
    <property type="entry name" value="alpha/beta-Hydrolases"/>
    <property type="match status" value="1"/>
</dbReference>
<dbReference type="EMBL" id="ANMO01000125">
    <property type="protein sequence ID" value="EMB16227.1"/>
    <property type="molecule type" value="Genomic_DNA"/>
</dbReference>
<comment type="caution">
    <text evidence="1">The sequence shown here is derived from an EMBL/GenBank/DDBJ whole genome shotgun (WGS) entry which is preliminary data.</text>
</comment>
<reference evidence="1" key="2">
    <citation type="journal article" date="2013" name="Mar. Genomics">
        <title>Expression of sulfatases in Rhodopirellula baltica and the diversity of sulfatases in the genus Rhodopirellula.</title>
        <authorList>
            <person name="Wegner C.E."/>
            <person name="Richter-Heitmann T."/>
            <person name="Klindworth A."/>
            <person name="Klockow C."/>
            <person name="Richter M."/>
            <person name="Achstetter T."/>
            <person name="Glockner F.O."/>
            <person name="Harder J."/>
        </authorList>
    </citation>
    <scope>NUCLEOTIDE SEQUENCE [LARGE SCALE GENOMIC DNA]</scope>
    <source>
        <strain evidence="1">6C</strain>
    </source>
</reference>
<reference evidence="1" key="1">
    <citation type="submission" date="2012-11" db="EMBL/GenBank/DDBJ databases">
        <title>Permanent draft genomes of Rhodopirellula europaea strain SH398 and 6C.</title>
        <authorList>
            <person name="Richter M."/>
            <person name="Richter-Heitmann T."/>
            <person name="Frank C."/>
            <person name="Harder J."/>
            <person name="Glockner F.O."/>
        </authorList>
    </citation>
    <scope>NUCLEOTIDE SEQUENCE</scope>
    <source>
        <strain evidence="1">6C</strain>
    </source>
</reference>
<dbReference type="PANTHER" id="PTHR48098:SF3">
    <property type="entry name" value="IRON(III) ENTEROBACTIN ESTERASE"/>
    <property type="match status" value="1"/>
</dbReference>
<dbReference type="PANTHER" id="PTHR48098">
    <property type="entry name" value="ENTEROCHELIN ESTERASE-RELATED"/>
    <property type="match status" value="1"/>
</dbReference>
<evidence type="ECO:0000313" key="1">
    <source>
        <dbReference type="EMBL" id="EMB16227.1"/>
    </source>
</evidence>
<keyword evidence="2" id="KW-1185">Reference proteome</keyword>
<proteinExistence type="predicted"/>
<organism evidence="1 2">
    <name type="scientific">Rhodopirellula europaea 6C</name>
    <dbReference type="NCBI Taxonomy" id="1263867"/>
    <lineage>
        <taxon>Bacteria</taxon>
        <taxon>Pseudomonadati</taxon>
        <taxon>Planctomycetota</taxon>
        <taxon>Planctomycetia</taxon>
        <taxon>Pirellulales</taxon>
        <taxon>Pirellulaceae</taxon>
        <taxon>Rhodopirellula</taxon>
    </lineage>
</organism>
<dbReference type="Gene3D" id="3.40.50.1820">
    <property type="entry name" value="alpha/beta hydrolase"/>
    <property type="match status" value="1"/>
</dbReference>
<dbReference type="InterPro" id="IPR050583">
    <property type="entry name" value="Mycobacterial_A85_antigen"/>
</dbReference>
<name>M2AU23_9BACT</name>
<dbReference type="InterPro" id="IPR000801">
    <property type="entry name" value="Esterase-like"/>
</dbReference>
<dbReference type="Pfam" id="PF00756">
    <property type="entry name" value="Esterase"/>
    <property type="match status" value="1"/>
</dbReference>